<dbReference type="SUPFAM" id="SSF55846">
    <property type="entry name" value="N-acetylmuramoyl-L-alanine amidase-like"/>
    <property type="match status" value="1"/>
</dbReference>
<dbReference type="InterPro" id="IPR006619">
    <property type="entry name" value="PGRP_domain_met/bac"/>
</dbReference>
<dbReference type="GO" id="GO:0009253">
    <property type="term" value="P:peptidoglycan catabolic process"/>
    <property type="evidence" value="ECO:0007669"/>
    <property type="project" value="InterPro"/>
</dbReference>
<proteinExistence type="inferred from homology"/>
<dbReference type="Gene3D" id="3.40.80.10">
    <property type="entry name" value="Peptidoglycan recognition protein-like"/>
    <property type="match status" value="1"/>
</dbReference>
<dbReference type="AlphaFoldDB" id="A0A7W3QKL6"/>
<dbReference type="PANTHER" id="PTHR11022">
    <property type="entry name" value="PEPTIDOGLYCAN RECOGNITION PROTEIN"/>
    <property type="match status" value="1"/>
</dbReference>
<evidence type="ECO:0000259" key="4">
    <source>
        <dbReference type="SMART" id="SM00701"/>
    </source>
</evidence>
<sequence>MAAERPEGPLLLPRVHTRREWGARPARRRAEVLDRAPDHIVVHHTSTPNVTDYSVDAAYDLSRAIQRFHMRTRGWNDAGQQLTISRGGHIMEGRNRSLTAILSGRHCVGAQALHHNDHTIGIENEGTYMTADVPGRLWESLVHTCAWLCDRYDLNPYQALVGHRDYGRTDCPGDVLYSRLPALREEVAGLLRFPSRKSAPRIDTDDLPADPGEAMPSGTAHPERHDR</sequence>
<evidence type="ECO:0000259" key="3">
    <source>
        <dbReference type="SMART" id="SM00644"/>
    </source>
</evidence>
<dbReference type="Proteomes" id="UP000572680">
    <property type="component" value="Unassembled WGS sequence"/>
</dbReference>
<reference evidence="5 6" key="1">
    <citation type="submission" date="2020-08" db="EMBL/GenBank/DDBJ databases">
        <title>Genomic Encyclopedia of Type Strains, Phase IV (KMG-IV): sequencing the most valuable type-strain genomes for metagenomic binning, comparative biology and taxonomic classification.</title>
        <authorList>
            <person name="Goeker M."/>
        </authorList>
    </citation>
    <scope>NUCLEOTIDE SEQUENCE [LARGE SCALE GENOMIC DNA]</scope>
    <source>
        <strain evidence="5 6">DSM 44197</strain>
    </source>
</reference>
<dbReference type="InterPro" id="IPR036505">
    <property type="entry name" value="Amidase/PGRP_sf"/>
</dbReference>
<comment type="caution">
    <text evidence="5">The sequence shown here is derived from an EMBL/GenBank/DDBJ whole genome shotgun (WGS) entry which is preliminary data.</text>
</comment>
<gene>
    <name evidence="5" type="ORF">HNR61_002144</name>
</gene>
<dbReference type="PANTHER" id="PTHR11022:SF41">
    <property type="entry name" value="PEPTIDOGLYCAN-RECOGNITION PROTEIN LC-RELATED"/>
    <property type="match status" value="1"/>
</dbReference>
<feature type="domain" description="Peptidoglycan recognition protein family" evidence="4">
    <location>
        <begin position="13"/>
        <end position="167"/>
    </location>
</feature>
<name>A0A7W3QKL6_ACTNM</name>
<dbReference type="SMART" id="SM00701">
    <property type="entry name" value="PGRP"/>
    <property type="match status" value="1"/>
</dbReference>
<dbReference type="RefSeq" id="WP_246442407.1">
    <property type="nucleotide sequence ID" value="NZ_BAAALP010000057.1"/>
</dbReference>
<dbReference type="GO" id="GO:0008270">
    <property type="term" value="F:zinc ion binding"/>
    <property type="evidence" value="ECO:0007669"/>
    <property type="project" value="InterPro"/>
</dbReference>
<dbReference type="Pfam" id="PF01510">
    <property type="entry name" value="Amidase_2"/>
    <property type="match status" value="1"/>
</dbReference>
<feature type="domain" description="N-acetylmuramoyl-L-alanine amidase" evidence="3">
    <location>
        <begin position="25"/>
        <end position="173"/>
    </location>
</feature>
<accession>A0A7W3QKL6</accession>
<evidence type="ECO:0000256" key="2">
    <source>
        <dbReference type="SAM" id="MobiDB-lite"/>
    </source>
</evidence>
<comment type="similarity">
    <text evidence="1">Belongs to the N-acetylmuramoyl-L-alanine amidase 2 family.</text>
</comment>
<dbReference type="InterPro" id="IPR002502">
    <property type="entry name" value="Amidase_domain"/>
</dbReference>
<dbReference type="SMART" id="SM00644">
    <property type="entry name" value="Ami_2"/>
    <property type="match status" value="1"/>
</dbReference>
<evidence type="ECO:0000313" key="5">
    <source>
        <dbReference type="EMBL" id="MBA8950531.1"/>
    </source>
</evidence>
<evidence type="ECO:0000313" key="6">
    <source>
        <dbReference type="Proteomes" id="UP000572680"/>
    </source>
</evidence>
<evidence type="ECO:0000256" key="1">
    <source>
        <dbReference type="ARBA" id="ARBA00007553"/>
    </source>
</evidence>
<evidence type="ECO:0008006" key="7">
    <source>
        <dbReference type="Google" id="ProtNLM"/>
    </source>
</evidence>
<feature type="region of interest" description="Disordered" evidence="2">
    <location>
        <begin position="198"/>
        <end position="227"/>
    </location>
</feature>
<dbReference type="EMBL" id="JACJIA010000002">
    <property type="protein sequence ID" value="MBA8950531.1"/>
    <property type="molecule type" value="Genomic_DNA"/>
</dbReference>
<keyword evidence="6" id="KW-1185">Reference proteome</keyword>
<dbReference type="InterPro" id="IPR015510">
    <property type="entry name" value="PGRP"/>
</dbReference>
<dbReference type="CDD" id="cd06583">
    <property type="entry name" value="PGRP"/>
    <property type="match status" value="1"/>
</dbReference>
<protein>
    <recommendedName>
        <fullName evidence="7">N-acetylmuramoyl-L-alanine amidase</fullName>
    </recommendedName>
</protein>
<organism evidence="5 6">
    <name type="scientific">Actinomadura namibiensis</name>
    <dbReference type="NCBI Taxonomy" id="182080"/>
    <lineage>
        <taxon>Bacteria</taxon>
        <taxon>Bacillati</taxon>
        <taxon>Actinomycetota</taxon>
        <taxon>Actinomycetes</taxon>
        <taxon>Streptosporangiales</taxon>
        <taxon>Thermomonosporaceae</taxon>
        <taxon>Actinomadura</taxon>
    </lineage>
</organism>
<dbReference type="GO" id="GO:0008745">
    <property type="term" value="F:N-acetylmuramoyl-L-alanine amidase activity"/>
    <property type="evidence" value="ECO:0007669"/>
    <property type="project" value="InterPro"/>
</dbReference>